<dbReference type="SUPFAM" id="SSF53098">
    <property type="entry name" value="Ribonuclease H-like"/>
    <property type="match status" value="1"/>
</dbReference>
<proteinExistence type="predicted"/>
<dbReference type="Proteomes" id="UP000051621">
    <property type="component" value="Unassembled WGS sequence"/>
</dbReference>
<comment type="caution">
    <text evidence="2">The sequence shown here is derived from an EMBL/GenBank/DDBJ whole genome shotgun (WGS) entry which is preliminary data.</text>
</comment>
<protein>
    <recommendedName>
        <fullName evidence="1">RNase H type-1 domain-containing protein</fullName>
    </recommendedName>
</protein>
<dbReference type="AlphaFoldDB" id="A0A0R1M956"/>
<dbReference type="GO" id="GO:0003676">
    <property type="term" value="F:nucleic acid binding"/>
    <property type="evidence" value="ECO:0007669"/>
    <property type="project" value="InterPro"/>
</dbReference>
<keyword evidence="3" id="KW-1185">Reference proteome</keyword>
<evidence type="ECO:0000259" key="1">
    <source>
        <dbReference type="PROSITE" id="PS50879"/>
    </source>
</evidence>
<gene>
    <name evidence="2" type="ORF">FC81_GL001222</name>
</gene>
<reference evidence="2 3" key="1">
    <citation type="journal article" date="2015" name="Genome Announc.">
        <title>Expanding the biotechnology potential of lactobacilli through comparative genomics of 213 strains and associated genera.</title>
        <authorList>
            <person name="Sun Z."/>
            <person name="Harris H.M."/>
            <person name="McCann A."/>
            <person name="Guo C."/>
            <person name="Argimon S."/>
            <person name="Zhang W."/>
            <person name="Yang X."/>
            <person name="Jeffery I.B."/>
            <person name="Cooney J.C."/>
            <person name="Kagawa T.F."/>
            <person name="Liu W."/>
            <person name="Song Y."/>
            <person name="Salvetti E."/>
            <person name="Wrobel A."/>
            <person name="Rasinkangas P."/>
            <person name="Parkhill J."/>
            <person name="Rea M.C."/>
            <person name="O'Sullivan O."/>
            <person name="Ritari J."/>
            <person name="Douillard F.P."/>
            <person name="Paul Ross R."/>
            <person name="Yang R."/>
            <person name="Briner A.E."/>
            <person name="Felis G.E."/>
            <person name="de Vos W.M."/>
            <person name="Barrangou R."/>
            <person name="Klaenhammer T.R."/>
            <person name="Caufield P.W."/>
            <person name="Cui Y."/>
            <person name="Zhang H."/>
            <person name="O'Toole P.W."/>
        </authorList>
    </citation>
    <scope>NUCLEOTIDE SEQUENCE [LARGE SCALE GENOMIC DNA]</scope>
    <source>
        <strain evidence="2 3">DSM 19910</strain>
    </source>
</reference>
<feature type="domain" description="RNase H type-1" evidence="1">
    <location>
        <begin position="1"/>
        <end position="130"/>
    </location>
</feature>
<dbReference type="PROSITE" id="PS50879">
    <property type="entry name" value="RNASE_H_1"/>
    <property type="match status" value="1"/>
</dbReference>
<dbReference type="RefSeq" id="WP_057744041.1">
    <property type="nucleotide sequence ID" value="NZ_AZEF01000025.1"/>
</dbReference>
<dbReference type="OrthoDB" id="7845843at2"/>
<sequence>MIKLYTDAATRGNPGPSSAGVLIVSSDGQQQLSFKLPPSSNHRAEFHAAIKGFETLLTYYATSETIFFHSDSKIVITSLEKNYSKSYAQELAALVSLQKRYRLVINRWIPEKQNKGAHNLAAQGLRQFYPL</sequence>
<name>A0A0R1M956_9LACO</name>
<dbReference type="PATRIC" id="fig|1423731.3.peg.1253"/>
<dbReference type="Gene3D" id="3.30.420.10">
    <property type="entry name" value="Ribonuclease H-like superfamily/Ribonuclease H"/>
    <property type="match status" value="1"/>
</dbReference>
<evidence type="ECO:0000313" key="2">
    <source>
        <dbReference type="EMBL" id="KRL01538.1"/>
    </source>
</evidence>
<dbReference type="InterPro" id="IPR036397">
    <property type="entry name" value="RNaseH_sf"/>
</dbReference>
<dbReference type="GO" id="GO:0004523">
    <property type="term" value="F:RNA-DNA hybrid ribonuclease activity"/>
    <property type="evidence" value="ECO:0007669"/>
    <property type="project" value="InterPro"/>
</dbReference>
<organism evidence="2 3">
    <name type="scientific">Liquorilactobacillus capillatus DSM 19910</name>
    <dbReference type="NCBI Taxonomy" id="1423731"/>
    <lineage>
        <taxon>Bacteria</taxon>
        <taxon>Bacillati</taxon>
        <taxon>Bacillota</taxon>
        <taxon>Bacilli</taxon>
        <taxon>Lactobacillales</taxon>
        <taxon>Lactobacillaceae</taxon>
        <taxon>Liquorilactobacillus</taxon>
    </lineage>
</organism>
<dbReference type="EMBL" id="AZEF01000025">
    <property type="protein sequence ID" value="KRL01538.1"/>
    <property type="molecule type" value="Genomic_DNA"/>
</dbReference>
<dbReference type="STRING" id="1423731.FC81_GL001222"/>
<dbReference type="Pfam" id="PF00075">
    <property type="entry name" value="RNase_H"/>
    <property type="match status" value="1"/>
</dbReference>
<evidence type="ECO:0000313" key="3">
    <source>
        <dbReference type="Proteomes" id="UP000051621"/>
    </source>
</evidence>
<dbReference type="InterPro" id="IPR002156">
    <property type="entry name" value="RNaseH_domain"/>
</dbReference>
<dbReference type="InterPro" id="IPR012337">
    <property type="entry name" value="RNaseH-like_sf"/>
</dbReference>
<accession>A0A0R1M956</accession>
<dbReference type="CDD" id="cd09279">
    <property type="entry name" value="RNase_HI_like"/>
    <property type="match status" value="1"/>
</dbReference>